<dbReference type="EMBL" id="QKSB01000007">
    <property type="protein sequence ID" value="PZE16627.1"/>
    <property type="molecule type" value="Genomic_DNA"/>
</dbReference>
<protein>
    <recommendedName>
        <fullName evidence="4">Outer membrane protein beta-barrel domain-containing protein</fullName>
    </recommendedName>
</protein>
<feature type="transmembrane region" description="Helical" evidence="1">
    <location>
        <begin position="39"/>
        <end position="60"/>
    </location>
</feature>
<keyword evidence="3" id="KW-1185">Reference proteome</keyword>
<gene>
    <name evidence="2" type="ORF">DNU06_12290</name>
</gene>
<reference evidence="2 3" key="1">
    <citation type="submission" date="2018-06" db="EMBL/GenBank/DDBJ databases">
        <title>The draft genome sequence of Crocinitomix sp. SM1701.</title>
        <authorList>
            <person name="Zhang X."/>
        </authorList>
    </citation>
    <scope>NUCLEOTIDE SEQUENCE [LARGE SCALE GENOMIC DNA]</scope>
    <source>
        <strain evidence="2 3">SM1701</strain>
    </source>
</reference>
<keyword evidence="1" id="KW-0812">Transmembrane</keyword>
<evidence type="ECO:0008006" key="4">
    <source>
        <dbReference type="Google" id="ProtNLM"/>
    </source>
</evidence>
<name>A0A2W1MXS3_9FLAO</name>
<accession>A0A2W1MXS3</accession>
<keyword evidence="1" id="KW-0472">Membrane</keyword>
<dbReference type="RefSeq" id="WP_111063643.1">
    <property type="nucleotide sequence ID" value="NZ_JBHUCU010000017.1"/>
</dbReference>
<evidence type="ECO:0000313" key="2">
    <source>
        <dbReference type="EMBL" id="PZE16627.1"/>
    </source>
</evidence>
<sequence>MSNKGSLSNRFQDFGAAPDESAWTNISAVISKKKKKKAVIWWIVGTSGVAASLIFSVFFFRPFTNNTQPTAITAIIIDSLEQEEYNLSRNLKEVKQADFIKPVETTIEESLTMEERDSDQKHHFKKAKNSVFKNKKRLYTGRKSVQAIEPNKVIRHNKKEFMETAPKLQRLLAQESSLIRVADPALKLSKITVQNRQLSRWKLGIETGSSRSLNENNFLDNTISTTDNNQGTPYEAVVPDNAIYFRKINRPISLSIVVNFQLTPKLYIHASPSFSLLRGMSDMQLTFEQSGDQFLSVGSGLGIGYYFLQKRRWALDAELETNFEKMLFTSKFNEDKVPLQFIGSKVALGFSYHLNEKISLRIAPNYSWVYGKSEDIVQRQFQALNHIGLGLAISKQF</sequence>
<organism evidence="2 3">
    <name type="scientific">Putridiphycobacter roseus</name>
    <dbReference type="NCBI Taxonomy" id="2219161"/>
    <lineage>
        <taxon>Bacteria</taxon>
        <taxon>Pseudomonadati</taxon>
        <taxon>Bacteroidota</taxon>
        <taxon>Flavobacteriia</taxon>
        <taxon>Flavobacteriales</taxon>
        <taxon>Crocinitomicaceae</taxon>
        <taxon>Putridiphycobacter</taxon>
    </lineage>
</organism>
<evidence type="ECO:0000256" key="1">
    <source>
        <dbReference type="SAM" id="Phobius"/>
    </source>
</evidence>
<comment type="caution">
    <text evidence="2">The sequence shown here is derived from an EMBL/GenBank/DDBJ whole genome shotgun (WGS) entry which is preliminary data.</text>
</comment>
<evidence type="ECO:0000313" key="3">
    <source>
        <dbReference type="Proteomes" id="UP000249248"/>
    </source>
</evidence>
<dbReference type="OrthoDB" id="947434at2"/>
<keyword evidence="1" id="KW-1133">Transmembrane helix</keyword>
<dbReference type="AlphaFoldDB" id="A0A2W1MXS3"/>
<proteinExistence type="predicted"/>
<dbReference type="Proteomes" id="UP000249248">
    <property type="component" value="Unassembled WGS sequence"/>
</dbReference>